<name>A0A2Z4GAP8_9BACT</name>
<comment type="subunit">
    <text evidence="10">Monomer. Associates with 30S ribosomal subunit, binds 16S rRNA.</text>
</comment>
<dbReference type="GO" id="GO:0046872">
    <property type="term" value="F:metal ion binding"/>
    <property type="evidence" value="ECO:0007669"/>
    <property type="project" value="UniProtKB-KW"/>
</dbReference>
<keyword evidence="5 10" id="KW-0547">Nucleotide-binding</keyword>
<evidence type="ECO:0000256" key="10">
    <source>
        <dbReference type="HAMAP-Rule" id="MF_01820"/>
    </source>
</evidence>
<comment type="caution">
    <text evidence="10">Lacks conserved residue(s) required for the propagation of feature annotation.</text>
</comment>
<feature type="binding site" evidence="10">
    <location>
        <position position="267"/>
    </location>
    <ligand>
        <name>Zn(2+)</name>
        <dbReference type="ChEBI" id="CHEBI:29105"/>
    </ligand>
</feature>
<keyword evidence="14" id="KW-1185">Reference proteome</keyword>
<sequence>MKNIKGKVWRSTGSWYEVRSEEHGLTRCRLKGKFKIKGLKVTNPLAVGDDVIFDHEEKDEELGIIHEILPRKNYLIRKSVHKTAHGHLIACNIDQAICVVTLHFPKTSLGFIDRFLVSAEAFRIPAVLLFNKKDLLDEETEAYQAAVMEMYEAIGYPCYSISALNGDNIDLVEKLIENKTSLFSGHSGVGKSHLINRLIPELDQATSEVSTFANKGVHTTTFAEMFESSPNTYIIDSPGIKELGLMEMKNQEISHYFPEMRAFLGQCKFNNCEHTNEPHCRIKDAVGNEEIAESRYISYLSMLENDDNRR</sequence>
<evidence type="ECO:0000256" key="6">
    <source>
        <dbReference type="ARBA" id="ARBA00022801"/>
    </source>
</evidence>
<keyword evidence="9 10" id="KW-0342">GTP-binding</keyword>
<comment type="subcellular location">
    <subcellularLocation>
        <location evidence="10">Cytoplasm</location>
    </subcellularLocation>
</comment>
<dbReference type="CDD" id="cd04466">
    <property type="entry name" value="S1_YloQ_GTPase"/>
    <property type="match status" value="1"/>
</dbReference>
<dbReference type="NCBIfam" id="TIGR00157">
    <property type="entry name" value="ribosome small subunit-dependent GTPase A"/>
    <property type="match status" value="1"/>
</dbReference>
<dbReference type="InterPro" id="IPR030378">
    <property type="entry name" value="G_CP_dom"/>
</dbReference>
<dbReference type="GO" id="GO:0019843">
    <property type="term" value="F:rRNA binding"/>
    <property type="evidence" value="ECO:0007669"/>
    <property type="project" value="UniProtKB-KW"/>
</dbReference>
<evidence type="ECO:0000313" key="13">
    <source>
        <dbReference type="EMBL" id="AWV98013.1"/>
    </source>
</evidence>
<dbReference type="Pfam" id="PF16745">
    <property type="entry name" value="RsgA_N"/>
    <property type="match status" value="1"/>
</dbReference>
<proteinExistence type="inferred from homology"/>
<evidence type="ECO:0000256" key="7">
    <source>
        <dbReference type="ARBA" id="ARBA00022833"/>
    </source>
</evidence>
<feature type="binding site" evidence="10">
    <location>
        <begin position="131"/>
        <end position="134"/>
    </location>
    <ligand>
        <name>GTP</name>
        <dbReference type="ChEBI" id="CHEBI:37565"/>
    </ligand>
</feature>
<dbReference type="InterPro" id="IPR027417">
    <property type="entry name" value="P-loop_NTPase"/>
</dbReference>
<evidence type="ECO:0000256" key="4">
    <source>
        <dbReference type="ARBA" id="ARBA00022730"/>
    </source>
</evidence>
<dbReference type="RefSeq" id="WP_111371115.1">
    <property type="nucleotide sequence ID" value="NZ_CP029480.1"/>
</dbReference>
<feature type="binding site" evidence="10">
    <location>
        <position position="274"/>
    </location>
    <ligand>
        <name>Zn(2+)</name>
        <dbReference type="ChEBI" id="CHEBI:29105"/>
    </ligand>
</feature>
<dbReference type="Gene3D" id="2.40.50.140">
    <property type="entry name" value="Nucleic acid-binding proteins"/>
    <property type="match status" value="1"/>
</dbReference>
<dbReference type="AlphaFoldDB" id="A0A2Z4GAP8"/>
<comment type="cofactor">
    <cofactor evidence="10">
        <name>Zn(2+)</name>
        <dbReference type="ChEBI" id="CHEBI:29105"/>
    </cofactor>
    <text evidence="10">Binds 1 zinc ion per subunit.</text>
</comment>
<gene>
    <name evidence="10 13" type="primary">rsgA</name>
    <name evidence="13" type="ORF">DJ013_07445</name>
</gene>
<feature type="binding site" evidence="10">
    <location>
        <position position="280"/>
    </location>
    <ligand>
        <name>Zn(2+)</name>
        <dbReference type="ChEBI" id="CHEBI:29105"/>
    </ligand>
</feature>
<evidence type="ECO:0000259" key="12">
    <source>
        <dbReference type="PROSITE" id="PS51721"/>
    </source>
</evidence>
<dbReference type="PROSITE" id="PS50936">
    <property type="entry name" value="ENGC_GTPASE"/>
    <property type="match status" value="1"/>
</dbReference>
<keyword evidence="3 10" id="KW-0479">Metal-binding</keyword>
<dbReference type="InterPro" id="IPR010914">
    <property type="entry name" value="RsgA_GTPase_dom"/>
</dbReference>
<dbReference type="Gene3D" id="1.10.40.50">
    <property type="entry name" value="Probable gtpase engc, domain 3"/>
    <property type="match status" value="1"/>
</dbReference>
<dbReference type="GO" id="GO:0042274">
    <property type="term" value="P:ribosomal small subunit biogenesis"/>
    <property type="evidence" value="ECO:0007669"/>
    <property type="project" value="UniProtKB-UniRule"/>
</dbReference>
<evidence type="ECO:0000313" key="14">
    <source>
        <dbReference type="Proteomes" id="UP000249873"/>
    </source>
</evidence>
<reference evidence="13 14" key="1">
    <citation type="submission" date="2018-05" db="EMBL/GenBank/DDBJ databases">
        <title>Complete genome sequence of Arcticibacterium luteifluviistationis SM1504T, a cytophagaceae bacterium isolated from Arctic surface seawater.</title>
        <authorList>
            <person name="Li Y."/>
            <person name="Qin Q.-L."/>
        </authorList>
    </citation>
    <scope>NUCLEOTIDE SEQUENCE [LARGE SCALE GENOMIC DNA]</scope>
    <source>
        <strain evidence="13 14">SM1504</strain>
    </source>
</reference>
<dbReference type="Proteomes" id="UP000249873">
    <property type="component" value="Chromosome"/>
</dbReference>
<dbReference type="HAMAP" id="MF_01820">
    <property type="entry name" value="GTPase_RsgA"/>
    <property type="match status" value="1"/>
</dbReference>
<dbReference type="Gene3D" id="3.40.50.300">
    <property type="entry name" value="P-loop containing nucleotide triphosphate hydrolases"/>
    <property type="match status" value="1"/>
</dbReference>
<comment type="similarity">
    <text evidence="10">Belongs to the TRAFAC class YlqF/YawG GTPase family. RsgA subfamily.</text>
</comment>
<dbReference type="EC" id="3.6.1.-" evidence="10"/>
<dbReference type="PROSITE" id="PS51721">
    <property type="entry name" value="G_CP"/>
    <property type="match status" value="1"/>
</dbReference>
<keyword evidence="6 10" id="KW-0378">Hydrolase</keyword>
<feature type="domain" description="CP-type G" evidence="12">
    <location>
        <begin position="81"/>
        <end position="243"/>
    </location>
</feature>
<accession>A0A2Z4GAP8</accession>
<protein>
    <recommendedName>
        <fullName evidence="10">Small ribosomal subunit biogenesis GTPase RsgA</fullName>
        <ecNumber evidence="10">3.6.1.-</ecNumber>
    </recommendedName>
</protein>
<dbReference type="CDD" id="cd01854">
    <property type="entry name" value="YjeQ_EngC"/>
    <property type="match status" value="1"/>
</dbReference>
<evidence type="ECO:0000256" key="5">
    <source>
        <dbReference type="ARBA" id="ARBA00022741"/>
    </source>
</evidence>
<keyword evidence="8 10" id="KW-0694">RNA-binding</keyword>
<dbReference type="SUPFAM" id="SSF52540">
    <property type="entry name" value="P-loop containing nucleoside triphosphate hydrolases"/>
    <property type="match status" value="1"/>
</dbReference>
<keyword evidence="4 10" id="KW-0699">rRNA-binding</keyword>
<feature type="domain" description="EngC GTPase" evidence="11">
    <location>
        <begin position="91"/>
        <end position="241"/>
    </location>
</feature>
<dbReference type="InterPro" id="IPR031944">
    <property type="entry name" value="RsgA_N"/>
</dbReference>
<evidence type="ECO:0000256" key="8">
    <source>
        <dbReference type="ARBA" id="ARBA00022884"/>
    </source>
</evidence>
<comment type="function">
    <text evidence="10">One of several proteins that assist in the late maturation steps of the functional core of the 30S ribosomal subunit. Helps release RbfA from mature subunits. May play a role in the assembly of ribosomal proteins into the subunit. Circularly permuted GTPase that catalyzes slow GTP hydrolysis, GTPase activity is stimulated by the 30S ribosomal subunit.</text>
</comment>
<dbReference type="GO" id="GO:0003924">
    <property type="term" value="F:GTPase activity"/>
    <property type="evidence" value="ECO:0007669"/>
    <property type="project" value="UniProtKB-UniRule"/>
</dbReference>
<dbReference type="GO" id="GO:0005737">
    <property type="term" value="C:cytoplasm"/>
    <property type="evidence" value="ECO:0007669"/>
    <property type="project" value="UniProtKB-SubCell"/>
</dbReference>
<evidence type="ECO:0000256" key="3">
    <source>
        <dbReference type="ARBA" id="ARBA00022723"/>
    </source>
</evidence>
<dbReference type="OrthoDB" id="9809485at2"/>
<evidence type="ECO:0000259" key="11">
    <source>
        <dbReference type="PROSITE" id="PS50936"/>
    </source>
</evidence>
<keyword evidence="2 10" id="KW-0690">Ribosome biogenesis</keyword>
<dbReference type="GO" id="GO:0005525">
    <property type="term" value="F:GTP binding"/>
    <property type="evidence" value="ECO:0007669"/>
    <property type="project" value="UniProtKB-UniRule"/>
</dbReference>
<organism evidence="13 14">
    <name type="scientific">Arcticibacterium luteifluviistationis</name>
    <dbReference type="NCBI Taxonomy" id="1784714"/>
    <lineage>
        <taxon>Bacteria</taxon>
        <taxon>Pseudomonadati</taxon>
        <taxon>Bacteroidota</taxon>
        <taxon>Cytophagia</taxon>
        <taxon>Cytophagales</taxon>
        <taxon>Leadbetterellaceae</taxon>
        <taxon>Arcticibacterium</taxon>
    </lineage>
</organism>
<dbReference type="SUPFAM" id="SSF50249">
    <property type="entry name" value="Nucleic acid-binding proteins"/>
    <property type="match status" value="1"/>
</dbReference>
<dbReference type="PANTHER" id="PTHR32120:SF11">
    <property type="entry name" value="SMALL RIBOSOMAL SUBUNIT BIOGENESIS GTPASE RSGA 1, MITOCHONDRIAL-RELATED"/>
    <property type="match status" value="1"/>
</dbReference>
<evidence type="ECO:0000256" key="9">
    <source>
        <dbReference type="ARBA" id="ARBA00023134"/>
    </source>
</evidence>
<dbReference type="InterPro" id="IPR004881">
    <property type="entry name" value="Ribosome_biogen_GTPase_RsgA"/>
</dbReference>
<dbReference type="EMBL" id="CP029480">
    <property type="protein sequence ID" value="AWV98013.1"/>
    <property type="molecule type" value="Genomic_DNA"/>
</dbReference>
<dbReference type="Pfam" id="PF03193">
    <property type="entry name" value="RsgA_GTPase"/>
    <property type="match status" value="1"/>
</dbReference>
<evidence type="ECO:0000256" key="2">
    <source>
        <dbReference type="ARBA" id="ARBA00022517"/>
    </source>
</evidence>
<dbReference type="InterPro" id="IPR012340">
    <property type="entry name" value="NA-bd_OB-fold"/>
</dbReference>
<dbReference type="KEGG" id="als:DJ013_07445"/>
<feature type="binding site" evidence="10">
    <location>
        <position position="272"/>
    </location>
    <ligand>
        <name>Zn(2+)</name>
        <dbReference type="ChEBI" id="CHEBI:29105"/>
    </ligand>
</feature>
<evidence type="ECO:0000256" key="1">
    <source>
        <dbReference type="ARBA" id="ARBA00022490"/>
    </source>
</evidence>
<keyword evidence="7 10" id="KW-0862">Zinc</keyword>
<dbReference type="PANTHER" id="PTHR32120">
    <property type="entry name" value="SMALL RIBOSOMAL SUBUNIT BIOGENESIS GTPASE RSGA"/>
    <property type="match status" value="1"/>
</dbReference>
<keyword evidence="1 10" id="KW-0963">Cytoplasm</keyword>